<dbReference type="PIRSF" id="PIRSF001529">
    <property type="entry name" value="Ser-tRNA-synth_IIa"/>
    <property type="match status" value="1"/>
</dbReference>
<feature type="binding site" evidence="9">
    <location>
        <begin position="337"/>
        <end position="340"/>
    </location>
    <ligand>
        <name>ATP</name>
        <dbReference type="ChEBI" id="CHEBI:30616"/>
    </ligand>
</feature>
<dbReference type="EMBL" id="JXJN01015633">
    <property type="status" value="NOT_ANNOTATED_CDS"/>
    <property type="molecule type" value="Genomic_DNA"/>
</dbReference>
<keyword evidence="6" id="KW-0030">Aminoacyl-tRNA synthetase</keyword>
<evidence type="ECO:0000256" key="1">
    <source>
        <dbReference type="ARBA" id="ARBA00010728"/>
    </source>
</evidence>
<evidence type="ECO:0000256" key="6">
    <source>
        <dbReference type="ARBA" id="ARBA00023146"/>
    </source>
</evidence>
<evidence type="ECO:0000256" key="7">
    <source>
        <dbReference type="ARBA" id="ARBA00031113"/>
    </source>
</evidence>
<dbReference type="Proteomes" id="UP000092460">
    <property type="component" value="Unassembled WGS sequence"/>
</dbReference>
<dbReference type="PANTHER" id="PTHR11778">
    <property type="entry name" value="SERYL-TRNA SYNTHETASE"/>
    <property type="match status" value="1"/>
</dbReference>
<protein>
    <recommendedName>
        <fullName evidence="2">serine--tRNA ligase</fullName>
        <ecNumber evidence="2">6.1.1.11</ecNumber>
    </recommendedName>
    <alternativeName>
        <fullName evidence="7">Seryl-tRNA synthetase</fullName>
    </alternativeName>
</protein>
<evidence type="ECO:0000256" key="4">
    <source>
        <dbReference type="ARBA" id="ARBA00022741"/>
    </source>
</evidence>
<dbReference type="EnsemblMetazoa" id="GPPI032444-RA">
    <property type="protein sequence ID" value="GPPI032444-PA"/>
    <property type="gene ID" value="GPPI032444"/>
</dbReference>
<dbReference type="Pfam" id="PF00587">
    <property type="entry name" value="tRNA-synt_2b"/>
    <property type="match status" value="1"/>
</dbReference>
<dbReference type="InterPro" id="IPR006195">
    <property type="entry name" value="aa-tRNA-synth_II"/>
</dbReference>
<keyword evidence="3" id="KW-0436">Ligase</keyword>
<dbReference type="VEuPathDB" id="VectorBase:GPPI032444"/>
<keyword evidence="5 9" id="KW-0067">ATP-binding</keyword>
<dbReference type="GO" id="GO:0005524">
    <property type="term" value="F:ATP binding"/>
    <property type="evidence" value="ECO:0007669"/>
    <property type="project" value="UniProtKB-KW"/>
</dbReference>
<keyword evidence="12" id="KW-1185">Reference proteome</keyword>
<feature type="domain" description="Aminoacyl-transfer RNA synthetases class-II family profile" evidence="10">
    <location>
        <begin position="234"/>
        <end position="396"/>
    </location>
</feature>
<dbReference type="Gene3D" id="3.30.930.10">
    <property type="entry name" value="Bira Bifunctional Protein, Domain 2"/>
    <property type="match status" value="1"/>
</dbReference>
<dbReference type="GO" id="GO:0004828">
    <property type="term" value="F:serine-tRNA ligase activity"/>
    <property type="evidence" value="ECO:0007669"/>
    <property type="project" value="UniProtKB-EC"/>
</dbReference>
<feature type="binding site" evidence="8">
    <location>
        <position position="220"/>
    </location>
    <ligand>
        <name>L-serine</name>
        <dbReference type="ChEBI" id="CHEBI:33384"/>
    </ligand>
</feature>
<evidence type="ECO:0000256" key="8">
    <source>
        <dbReference type="PIRSR" id="PIRSR001529-1"/>
    </source>
</evidence>
<evidence type="ECO:0000313" key="11">
    <source>
        <dbReference type="EnsemblMetazoa" id="GPPI032444-PA"/>
    </source>
</evidence>
<dbReference type="PROSITE" id="PS50862">
    <property type="entry name" value="AA_TRNA_LIGASE_II"/>
    <property type="match status" value="1"/>
</dbReference>
<dbReference type="STRING" id="67801.A0A1B0BJV5"/>
<dbReference type="InterPro" id="IPR002317">
    <property type="entry name" value="Ser-tRNA-ligase_type_1"/>
</dbReference>
<evidence type="ECO:0000256" key="9">
    <source>
        <dbReference type="PIRSR" id="PIRSR001529-2"/>
    </source>
</evidence>
<evidence type="ECO:0000256" key="3">
    <source>
        <dbReference type="ARBA" id="ARBA00022598"/>
    </source>
</evidence>
<dbReference type="SUPFAM" id="SSF55681">
    <property type="entry name" value="Class II aaRS and biotin synthetases"/>
    <property type="match status" value="1"/>
</dbReference>
<dbReference type="PRINTS" id="PR00981">
    <property type="entry name" value="TRNASYNTHSER"/>
</dbReference>
<dbReference type="InterPro" id="IPR002314">
    <property type="entry name" value="aa-tRNA-synt_IIb"/>
</dbReference>
<evidence type="ECO:0000313" key="12">
    <source>
        <dbReference type="Proteomes" id="UP000092460"/>
    </source>
</evidence>
<feature type="binding site" evidence="8">
    <location>
        <position position="251"/>
    </location>
    <ligand>
        <name>L-serine</name>
        <dbReference type="ChEBI" id="CHEBI:33384"/>
    </ligand>
</feature>
<dbReference type="EC" id="6.1.1.11" evidence="2"/>
<feature type="binding site" evidence="9">
    <location>
        <begin position="251"/>
        <end position="253"/>
    </location>
    <ligand>
        <name>ATP</name>
        <dbReference type="ChEBI" id="CHEBI:30616"/>
    </ligand>
</feature>
<sequence length="427" mass="49090">MSGNFIIKLILPKENKSFPSKVFSCPSVRKIFVNIRPLNEFDSSAIDEHDLDQAEKNILLRRRENNIPTIRNILKRLELNKTSSEDVDKLKNELLKLPNDTHPRLWTYENRPKETLLCDQSKIGTKSVEFSQVCKFNNMLRMHQLGNYTGQKSYYLFGKLAELEQALIRYTLSILKQKQFRLLAVPDILPKHIIEGCGMPTDGDRNQVYKLDSGDCLSGTSEMSLAGYYSNKLLKENNLPIKVAAVSRCYRAETSGLQEEKGIYRVHQFTKVEMFSICSELEAHDMLEHFKDIEIDIFKNLNLHLRLLDMPPTELGASAYEKYDLEAWMPGRQMWGEISSCSNCTDYQAKRLNIKYITNEGQNKWANTINGTATAIPRLLIALLESNQKGKYVLVPDVLKDYLNTSILTKEKLIPEVKLVKQIKSKE</sequence>
<proteinExistence type="inferred from homology"/>
<organism evidence="11 12">
    <name type="scientific">Glossina palpalis gambiensis</name>
    <dbReference type="NCBI Taxonomy" id="67801"/>
    <lineage>
        <taxon>Eukaryota</taxon>
        <taxon>Metazoa</taxon>
        <taxon>Ecdysozoa</taxon>
        <taxon>Arthropoda</taxon>
        <taxon>Hexapoda</taxon>
        <taxon>Insecta</taxon>
        <taxon>Pterygota</taxon>
        <taxon>Neoptera</taxon>
        <taxon>Endopterygota</taxon>
        <taxon>Diptera</taxon>
        <taxon>Brachycera</taxon>
        <taxon>Muscomorpha</taxon>
        <taxon>Hippoboscoidea</taxon>
        <taxon>Glossinidae</taxon>
        <taxon>Glossina</taxon>
    </lineage>
</organism>
<reference evidence="11" key="2">
    <citation type="submission" date="2020-05" db="UniProtKB">
        <authorList>
            <consortium name="EnsemblMetazoa"/>
        </authorList>
    </citation>
    <scope>IDENTIFICATION</scope>
    <source>
        <strain evidence="11">IAEA</strain>
    </source>
</reference>
<dbReference type="EMBL" id="JXJN01015632">
    <property type="status" value="NOT_ANNOTATED_CDS"/>
    <property type="molecule type" value="Genomic_DNA"/>
</dbReference>
<keyword evidence="4" id="KW-0547">Nucleotide-binding</keyword>
<evidence type="ECO:0000256" key="5">
    <source>
        <dbReference type="ARBA" id="ARBA00022840"/>
    </source>
</evidence>
<reference evidence="12" key="1">
    <citation type="submission" date="2015-01" db="EMBL/GenBank/DDBJ databases">
        <authorList>
            <person name="Aksoy S."/>
            <person name="Warren W."/>
            <person name="Wilson R.K."/>
        </authorList>
    </citation>
    <scope>NUCLEOTIDE SEQUENCE [LARGE SCALE GENOMIC DNA]</scope>
    <source>
        <strain evidence="12">IAEA</strain>
    </source>
</reference>
<feature type="site" description="Important for serine binding" evidence="8">
    <location>
        <position position="372"/>
    </location>
</feature>
<evidence type="ECO:0000256" key="2">
    <source>
        <dbReference type="ARBA" id="ARBA00012840"/>
    </source>
</evidence>
<feature type="binding site" evidence="8">
    <location>
        <position position="273"/>
    </location>
    <ligand>
        <name>L-serine</name>
        <dbReference type="ChEBI" id="CHEBI:33384"/>
    </ligand>
</feature>
<comment type="similarity">
    <text evidence="1">Belongs to the class-II aminoacyl-tRNA synthetase family. Type-1 seryl-tRNA synthetase subfamily.</text>
</comment>
<feature type="binding site" evidence="8">
    <location>
        <position position="370"/>
    </location>
    <ligand>
        <name>L-serine</name>
        <dbReference type="ChEBI" id="CHEBI:33384"/>
    </ligand>
</feature>
<name>A0A1B0BJV5_9MUSC</name>
<evidence type="ECO:0000259" key="10">
    <source>
        <dbReference type="PROSITE" id="PS50862"/>
    </source>
</evidence>
<accession>A0A1B0BJV5</accession>
<dbReference type="FunFam" id="3.30.930.10:FF:000078">
    <property type="entry name" value="Seryl-tRNA synthetase"/>
    <property type="match status" value="1"/>
</dbReference>
<dbReference type="InterPro" id="IPR045864">
    <property type="entry name" value="aa-tRNA-synth_II/BPL/LPL"/>
</dbReference>
<dbReference type="GO" id="GO:0006434">
    <property type="term" value="P:seryl-tRNA aminoacylation"/>
    <property type="evidence" value="ECO:0007669"/>
    <property type="project" value="InterPro"/>
</dbReference>
<dbReference type="AlphaFoldDB" id="A0A1B0BJV5"/>
<feature type="binding site" evidence="9">
    <location>
        <begin position="266"/>
        <end position="269"/>
    </location>
    <ligand>
        <name>ATP</name>
        <dbReference type="ChEBI" id="CHEBI:30616"/>
    </ligand>
</feature>